<feature type="compositionally biased region" description="Low complexity" evidence="1">
    <location>
        <begin position="171"/>
        <end position="190"/>
    </location>
</feature>
<reference evidence="3" key="1">
    <citation type="journal article" date="2023" name="Mol. Biol. Evol.">
        <title>Third-Generation Sequencing Reveals the Adaptive Role of the Epigenome in Three Deep-Sea Polychaetes.</title>
        <authorList>
            <person name="Perez M."/>
            <person name="Aroh O."/>
            <person name="Sun Y."/>
            <person name="Lan Y."/>
            <person name="Juniper S.K."/>
            <person name="Young C.R."/>
            <person name="Angers B."/>
            <person name="Qian P.Y."/>
        </authorList>
    </citation>
    <scope>NUCLEOTIDE SEQUENCE</scope>
    <source>
        <strain evidence="3">R07B-5</strain>
    </source>
</reference>
<dbReference type="PROSITE" id="PS50030">
    <property type="entry name" value="UBA"/>
    <property type="match status" value="1"/>
</dbReference>
<organism evidence="3 4">
    <name type="scientific">Ridgeia piscesae</name>
    <name type="common">Tubeworm</name>
    <dbReference type="NCBI Taxonomy" id="27915"/>
    <lineage>
        <taxon>Eukaryota</taxon>
        <taxon>Metazoa</taxon>
        <taxon>Spiralia</taxon>
        <taxon>Lophotrochozoa</taxon>
        <taxon>Annelida</taxon>
        <taxon>Polychaeta</taxon>
        <taxon>Sedentaria</taxon>
        <taxon>Canalipalpata</taxon>
        <taxon>Sabellida</taxon>
        <taxon>Siboglinidae</taxon>
        <taxon>Ridgeia</taxon>
    </lineage>
</organism>
<name>A0AAD9KDW8_RIDPI</name>
<dbReference type="SUPFAM" id="SSF46934">
    <property type="entry name" value="UBA-like"/>
    <property type="match status" value="1"/>
</dbReference>
<dbReference type="Proteomes" id="UP001209878">
    <property type="component" value="Unassembled WGS sequence"/>
</dbReference>
<dbReference type="Gene3D" id="1.10.8.10">
    <property type="entry name" value="DNA helicase RuvA subunit, C-terminal domain"/>
    <property type="match status" value="1"/>
</dbReference>
<dbReference type="AlphaFoldDB" id="A0AAD9KDW8"/>
<dbReference type="EMBL" id="JAODUO010001191">
    <property type="protein sequence ID" value="KAK2169367.1"/>
    <property type="molecule type" value="Genomic_DNA"/>
</dbReference>
<proteinExistence type="predicted"/>
<evidence type="ECO:0000313" key="4">
    <source>
        <dbReference type="Proteomes" id="UP001209878"/>
    </source>
</evidence>
<feature type="region of interest" description="Disordered" evidence="1">
    <location>
        <begin position="171"/>
        <end position="196"/>
    </location>
</feature>
<feature type="domain" description="UBA" evidence="2">
    <location>
        <begin position="218"/>
        <end position="259"/>
    </location>
</feature>
<accession>A0AAD9KDW8</accession>
<sequence>MLTTSSSLSTQPLLPDATTSSISLVSVPVCDSIDSSTSDEFDDDDDCVAVEQRDSGVDDVVCLDDGVTDGQADSQSKSFPPTSVPAAVVSIDTSSSSGEVQTLSASASAVVEQMVVPPEGASEDGKCQMWNYKPNLVSMAFGAAVSVYDTAKDVFQTLHMKSQYVPPKSNWTPPADTWTPPTREWTPPTTDFVPPRSTWIPMPDIPARAKSPPAPSAPTPATPMDQLIEMGFANRDRNRSLLQKYDNNVHQVVQELISGTDDNNWAESRH</sequence>
<evidence type="ECO:0000256" key="1">
    <source>
        <dbReference type="SAM" id="MobiDB-lite"/>
    </source>
</evidence>
<dbReference type="InterPro" id="IPR009060">
    <property type="entry name" value="UBA-like_sf"/>
</dbReference>
<evidence type="ECO:0000313" key="3">
    <source>
        <dbReference type="EMBL" id="KAK2169367.1"/>
    </source>
</evidence>
<protein>
    <recommendedName>
        <fullName evidence="2">UBA domain-containing protein</fullName>
    </recommendedName>
</protein>
<dbReference type="InterPro" id="IPR015940">
    <property type="entry name" value="UBA"/>
</dbReference>
<keyword evidence="4" id="KW-1185">Reference proteome</keyword>
<comment type="caution">
    <text evidence="3">The sequence shown here is derived from an EMBL/GenBank/DDBJ whole genome shotgun (WGS) entry which is preliminary data.</text>
</comment>
<gene>
    <name evidence="3" type="ORF">NP493_1193g01039</name>
</gene>
<dbReference type="CDD" id="cd14319">
    <property type="entry name" value="UBA_NBR1"/>
    <property type="match status" value="1"/>
</dbReference>
<evidence type="ECO:0000259" key="2">
    <source>
        <dbReference type="PROSITE" id="PS50030"/>
    </source>
</evidence>